<dbReference type="EMBL" id="JELW01000051">
    <property type="protein sequence ID" value="EXU96350.1"/>
    <property type="molecule type" value="Genomic_DNA"/>
</dbReference>
<dbReference type="Proteomes" id="UP000030151">
    <property type="component" value="Unassembled WGS sequence"/>
</dbReference>
<proteinExistence type="predicted"/>
<dbReference type="HOGENOM" id="CLU_2109606_0_0_1"/>
<accession>A0A0A1UNW1</accession>
<evidence type="ECO:0000313" key="2">
    <source>
        <dbReference type="Proteomes" id="UP000030151"/>
    </source>
</evidence>
<name>A0A0A1UNW1_9HYPO</name>
<dbReference type="AlphaFoldDB" id="A0A0A1UNW1"/>
<sequence>MPSAHGTTAIPQPWSKAAPAESYRTYLHFRARKLRVDLATTIFVQRPRKHVQMLPVGSVSLKHTRQSINHRLLQVHGRLGEVALGGARQRKRSNVFGPAELSFMPVGINRTYNVD</sequence>
<reference evidence="1 2" key="1">
    <citation type="submission" date="2014-02" db="EMBL/GenBank/DDBJ databases">
        <title>The genome sequence of the entomopathogenic fungus Metarhizium robertsii ARSEF 2575.</title>
        <authorList>
            <person name="Giuliano Garisto Donzelli B."/>
            <person name="Roe B.A."/>
            <person name="Macmil S.L."/>
            <person name="Krasnoff S.B."/>
            <person name="Gibson D.M."/>
        </authorList>
    </citation>
    <scope>NUCLEOTIDE SEQUENCE [LARGE SCALE GENOMIC DNA]</scope>
    <source>
        <strain evidence="1 2">ARSEF 2575</strain>
    </source>
</reference>
<organism evidence="1 2">
    <name type="scientific">Metarhizium robertsii</name>
    <dbReference type="NCBI Taxonomy" id="568076"/>
    <lineage>
        <taxon>Eukaryota</taxon>
        <taxon>Fungi</taxon>
        <taxon>Dikarya</taxon>
        <taxon>Ascomycota</taxon>
        <taxon>Pezizomycotina</taxon>
        <taxon>Sordariomycetes</taxon>
        <taxon>Hypocreomycetidae</taxon>
        <taxon>Hypocreales</taxon>
        <taxon>Clavicipitaceae</taxon>
        <taxon>Metarhizium</taxon>
    </lineage>
</organism>
<protein>
    <submittedName>
        <fullName evidence="1">Uncharacterized protein</fullName>
    </submittedName>
</protein>
<evidence type="ECO:0000313" key="1">
    <source>
        <dbReference type="EMBL" id="EXU96350.1"/>
    </source>
</evidence>
<gene>
    <name evidence="1" type="ORF">X797_010612</name>
</gene>
<comment type="caution">
    <text evidence="1">The sequence shown here is derived from an EMBL/GenBank/DDBJ whole genome shotgun (WGS) entry which is preliminary data.</text>
</comment>